<dbReference type="PANTHER" id="PTHR10668">
    <property type="entry name" value="PHYTOENE DEHYDROGENASE"/>
    <property type="match status" value="1"/>
</dbReference>
<evidence type="ECO:0000313" key="1">
    <source>
        <dbReference type="EMBL" id="PJE58280.1"/>
    </source>
</evidence>
<dbReference type="PANTHER" id="PTHR10668:SF103">
    <property type="entry name" value="PYRIDINE NUCLEOTIDE-DISULFIDE OXIDOREDUCTASE DOMAIN-CONTAINING PROTEIN 2"/>
    <property type="match status" value="1"/>
</dbReference>
<organism evidence="1 2">
    <name type="scientific">Candidatus Portnoybacteria bacterium CG10_big_fil_rev_8_21_14_0_10_36_7</name>
    <dbReference type="NCBI Taxonomy" id="1974812"/>
    <lineage>
        <taxon>Bacteria</taxon>
        <taxon>Candidatus Portnoyibacteriota</taxon>
    </lineage>
</organism>
<dbReference type="AlphaFoldDB" id="A0A2M8KED6"/>
<dbReference type="Pfam" id="PF13450">
    <property type="entry name" value="NAD_binding_8"/>
    <property type="match status" value="1"/>
</dbReference>
<sequence>MAKTYDAIIVGGGHNGLVCATYLAKAGLGVLVLERRRILGGACVTEKIAGCQVSRASYVSSL</sequence>
<dbReference type="InterPro" id="IPR036188">
    <property type="entry name" value="FAD/NAD-bd_sf"/>
</dbReference>
<dbReference type="SUPFAM" id="SSF51971">
    <property type="entry name" value="Nucleotide-binding domain"/>
    <property type="match status" value="1"/>
</dbReference>
<protein>
    <submittedName>
        <fullName evidence="1">NAD(P)/FAD-dependent oxidoreductase</fullName>
    </submittedName>
</protein>
<proteinExistence type="predicted"/>
<name>A0A2M8KED6_9BACT</name>
<feature type="non-terminal residue" evidence="1">
    <location>
        <position position="62"/>
    </location>
</feature>
<evidence type="ECO:0000313" key="2">
    <source>
        <dbReference type="Proteomes" id="UP000231450"/>
    </source>
</evidence>
<dbReference type="Proteomes" id="UP000231450">
    <property type="component" value="Unassembled WGS sequence"/>
</dbReference>
<dbReference type="Gene3D" id="3.50.50.60">
    <property type="entry name" value="FAD/NAD(P)-binding domain"/>
    <property type="match status" value="1"/>
</dbReference>
<reference evidence="2" key="1">
    <citation type="submission" date="2017-09" db="EMBL/GenBank/DDBJ databases">
        <title>Depth-based differentiation of microbial function through sediment-hosted aquifers and enrichment of novel symbionts in the deep terrestrial subsurface.</title>
        <authorList>
            <person name="Probst A.J."/>
            <person name="Ladd B."/>
            <person name="Jarett J.K."/>
            <person name="Geller-Mcgrath D.E."/>
            <person name="Sieber C.M.K."/>
            <person name="Emerson J.B."/>
            <person name="Anantharaman K."/>
            <person name="Thomas B.C."/>
            <person name="Malmstrom R."/>
            <person name="Stieglmeier M."/>
            <person name="Klingl A."/>
            <person name="Woyke T."/>
            <person name="Ryan C.M."/>
            <person name="Banfield J.F."/>
        </authorList>
    </citation>
    <scope>NUCLEOTIDE SEQUENCE [LARGE SCALE GENOMIC DNA]</scope>
</reference>
<gene>
    <name evidence="1" type="ORF">COU81_01585</name>
</gene>
<comment type="caution">
    <text evidence="1">The sequence shown here is derived from an EMBL/GenBank/DDBJ whole genome shotgun (WGS) entry which is preliminary data.</text>
</comment>
<accession>A0A2M8KED6</accession>
<dbReference type="EMBL" id="PFDW01000034">
    <property type="protein sequence ID" value="PJE58280.1"/>
    <property type="molecule type" value="Genomic_DNA"/>
</dbReference>